<evidence type="ECO:0000313" key="2">
    <source>
        <dbReference type="EMBL" id="MUI11930.1"/>
    </source>
</evidence>
<evidence type="ECO:0000313" key="3">
    <source>
        <dbReference type="Proteomes" id="UP000431684"/>
    </source>
</evidence>
<dbReference type="GO" id="GO:0043683">
    <property type="term" value="P:type IV pilus assembly"/>
    <property type="evidence" value="ECO:0007669"/>
    <property type="project" value="InterPro"/>
</dbReference>
<keyword evidence="1" id="KW-0472">Membrane</keyword>
<keyword evidence="1" id="KW-1133">Transmembrane helix</keyword>
<protein>
    <submittedName>
        <fullName evidence="2">Pilus assembly protein PilW</fullName>
    </submittedName>
</protein>
<dbReference type="Proteomes" id="UP000431684">
    <property type="component" value="Unassembled WGS sequence"/>
</dbReference>
<reference evidence="2 3" key="1">
    <citation type="submission" date="2019-11" db="EMBL/GenBank/DDBJ databases">
        <title>Draft Genome Sequences of Six Type Strains of the Genus Massilia.</title>
        <authorList>
            <person name="Miess H."/>
            <person name="Frediansyah A."/>
            <person name="Goeker M."/>
            <person name="Gross H."/>
        </authorList>
    </citation>
    <scope>NUCLEOTIDE SEQUENCE [LARGE SCALE GENOMIC DNA]</scope>
    <source>
        <strain evidence="2 3">DSM 17513</strain>
    </source>
</reference>
<comment type="caution">
    <text evidence="2">The sequence shown here is derived from an EMBL/GenBank/DDBJ whole genome shotgun (WGS) entry which is preliminary data.</text>
</comment>
<evidence type="ECO:0000256" key="1">
    <source>
        <dbReference type="SAM" id="Phobius"/>
    </source>
</evidence>
<dbReference type="Pfam" id="PF16074">
    <property type="entry name" value="PilW"/>
    <property type="match status" value="1"/>
</dbReference>
<dbReference type="InterPro" id="IPR032092">
    <property type="entry name" value="PilW"/>
</dbReference>
<accession>A0A6I3XBK1</accession>
<name>A0A6I3XBK1_9BURK</name>
<feature type="transmembrane region" description="Helical" evidence="1">
    <location>
        <begin position="31"/>
        <end position="52"/>
    </location>
</feature>
<keyword evidence="1" id="KW-0812">Transmembrane</keyword>
<proteinExistence type="predicted"/>
<dbReference type="OrthoDB" id="8780389at2"/>
<keyword evidence="3" id="KW-1185">Reference proteome</keyword>
<dbReference type="EMBL" id="WNWM01000002">
    <property type="protein sequence ID" value="MUI11930.1"/>
    <property type="molecule type" value="Genomic_DNA"/>
</dbReference>
<sequence length="324" mass="33557">MNGGAPRATQRTIGRPACPGSPQAGVGLPEMLVALGLGLAVTLAASAMLLLANRDFVHHAANTRLDDGGRYALELIARAVRQAAWSDLESGAPPADGDAGIGGLDNRTLPRMGAGFGGALAAPDAVRGSDVLAVHFGGLGSGSGDGSVVDCAGFAVGGGEPGWSIFYVGVADDGETELRCKYRAQSGNWNADAIVRGVDSFQVLYGIDTGDPRDGIADRYLNASAVRALDAGMALEGATPAEQAQDLRRKTHWKRVATVRVALLLHGEARSRAGAPPVRYQLFGTPAEAGDPGTVVDEATLPVALRLRARRLFEQSVQLRNQDG</sequence>
<dbReference type="AlphaFoldDB" id="A0A6I3XBK1"/>
<gene>
    <name evidence="2" type="ORF">GJV26_05455</name>
</gene>
<organism evidence="2 3">
    <name type="scientific">Pseudoduganella dura</name>
    <dbReference type="NCBI Taxonomy" id="321982"/>
    <lineage>
        <taxon>Bacteria</taxon>
        <taxon>Pseudomonadati</taxon>
        <taxon>Pseudomonadota</taxon>
        <taxon>Betaproteobacteria</taxon>
        <taxon>Burkholderiales</taxon>
        <taxon>Oxalobacteraceae</taxon>
        <taxon>Telluria group</taxon>
        <taxon>Pseudoduganella</taxon>
    </lineage>
</organism>